<reference evidence="2" key="2">
    <citation type="submission" date="2023-05" db="EMBL/GenBank/DDBJ databases">
        <authorList>
            <consortium name="Lawrence Berkeley National Laboratory"/>
            <person name="Steindorff A."/>
            <person name="Hensen N."/>
            <person name="Bonometti L."/>
            <person name="Westerberg I."/>
            <person name="Brannstrom I.O."/>
            <person name="Guillou S."/>
            <person name="Cros-Aarteil S."/>
            <person name="Calhoun S."/>
            <person name="Haridas S."/>
            <person name="Kuo A."/>
            <person name="Mondo S."/>
            <person name="Pangilinan J."/>
            <person name="Riley R."/>
            <person name="Labutti K."/>
            <person name="Andreopoulos B."/>
            <person name="Lipzen A."/>
            <person name="Chen C."/>
            <person name="Yanf M."/>
            <person name="Daum C."/>
            <person name="Ng V."/>
            <person name="Clum A."/>
            <person name="Ohm R."/>
            <person name="Martin F."/>
            <person name="Silar P."/>
            <person name="Natvig D."/>
            <person name="Lalanne C."/>
            <person name="Gautier V."/>
            <person name="Ament-Velasquez S.L."/>
            <person name="Kruys A."/>
            <person name="Hutchinson M.I."/>
            <person name="Powell A.J."/>
            <person name="Barry K."/>
            <person name="Miller A.N."/>
            <person name="Grigoriev I.V."/>
            <person name="Debuchy R."/>
            <person name="Gladieux P."/>
            <person name="Thoren M.H."/>
            <person name="Johannesson H."/>
        </authorList>
    </citation>
    <scope>NUCLEOTIDE SEQUENCE</scope>
    <source>
        <strain evidence="2">CBS 757.83</strain>
    </source>
</reference>
<organism evidence="2 3">
    <name type="scientific">Parathielavia hyrcaniae</name>
    <dbReference type="NCBI Taxonomy" id="113614"/>
    <lineage>
        <taxon>Eukaryota</taxon>
        <taxon>Fungi</taxon>
        <taxon>Dikarya</taxon>
        <taxon>Ascomycota</taxon>
        <taxon>Pezizomycotina</taxon>
        <taxon>Sordariomycetes</taxon>
        <taxon>Sordariomycetidae</taxon>
        <taxon>Sordariales</taxon>
        <taxon>Chaetomiaceae</taxon>
        <taxon>Parathielavia</taxon>
    </lineage>
</organism>
<evidence type="ECO:0000313" key="2">
    <source>
        <dbReference type="EMBL" id="KAK4096764.1"/>
    </source>
</evidence>
<dbReference type="EMBL" id="MU863698">
    <property type="protein sequence ID" value="KAK4096764.1"/>
    <property type="molecule type" value="Genomic_DNA"/>
</dbReference>
<gene>
    <name evidence="2" type="ORF">N658DRAFT_501240</name>
</gene>
<dbReference type="AlphaFoldDB" id="A0AAN6SXU0"/>
<sequence length="90" mass="10366">MKRANGKDIKYAATHQLLNCVWPSQEGDIPGCPRHNTMDHDWDTCPDLEDEVSRKTHAFNDLVRNRARCRQSKPHSAGPRLSLRWERVGS</sequence>
<dbReference type="Proteomes" id="UP001305647">
    <property type="component" value="Unassembled WGS sequence"/>
</dbReference>
<protein>
    <submittedName>
        <fullName evidence="2">Uncharacterized protein</fullName>
    </submittedName>
</protein>
<reference evidence="2" key="1">
    <citation type="journal article" date="2023" name="Mol. Phylogenet. Evol.">
        <title>Genome-scale phylogeny and comparative genomics of the fungal order Sordariales.</title>
        <authorList>
            <person name="Hensen N."/>
            <person name="Bonometti L."/>
            <person name="Westerberg I."/>
            <person name="Brannstrom I.O."/>
            <person name="Guillou S."/>
            <person name="Cros-Aarteil S."/>
            <person name="Calhoun S."/>
            <person name="Haridas S."/>
            <person name="Kuo A."/>
            <person name="Mondo S."/>
            <person name="Pangilinan J."/>
            <person name="Riley R."/>
            <person name="LaButti K."/>
            <person name="Andreopoulos B."/>
            <person name="Lipzen A."/>
            <person name="Chen C."/>
            <person name="Yan M."/>
            <person name="Daum C."/>
            <person name="Ng V."/>
            <person name="Clum A."/>
            <person name="Steindorff A."/>
            <person name="Ohm R.A."/>
            <person name="Martin F."/>
            <person name="Silar P."/>
            <person name="Natvig D.O."/>
            <person name="Lalanne C."/>
            <person name="Gautier V."/>
            <person name="Ament-Velasquez S.L."/>
            <person name="Kruys A."/>
            <person name="Hutchinson M.I."/>
            <person name="Powell A.J."/>
            <person name="Barry K."/>
            <person name="Miller A.N."/>
            <person name="Grigoriev I.V."/>
            <person name="Debuchy R."/>
            <person name="Gladieux P."/>
            <person name="Hiltunen Thoren M."/>
            <person name="Johannesson H."/>
        </authorList>
    </citation>
    <scope>NUCLEOTIDE SEQUENCE</scope>
    <source>
        <strain evidence="2">CBS 757.83</strain>
    </source>
</reference>
<comment type="caution">
    <text evidence="2">The sequence shown here is derived from an EMBL/GenBank/DDBJ whole genome shotgun (WGS) entry which is preliminary data.</text>
</comment>
<accession>A0AAN6SXU0</accession>
<feature type="region of interest" description="Disordered" evidence="1">
    <location>
        <begin position="68"/>
        <end position="90"/>
    </location>
</feature>
<name>A0AAN6SXU0_9PEZI</name>
<proteinExistence type="predicted"/>
<keyword evidence="3" id="KW-1185">Reference proteome</keyword>
<evidence type="ECO:0000256" key="1">
    <source>
        <dbReference type="SAM" id="MobiDB-lite"/>
    </source>
</evidence>
<evidence type="ECO:0000313" key="3">
    <source>
        <dbReference type="Proteomes" id="UP001305647"/>
    </source>
</evidence>